<evidence type="ECO:0000313" key="3">
    <source>
        <dbReference type="EMBL" id="KAK5970881.1"/>
    </source>
</evidence>
<dbReference type="AlphaFoldDB" id="A0AAN8EZQ1"/>
<keyword evidence="2" id="KW-0812">Transmembrane</keyword>
<protein>
    <submittedName>
        <fullName evidence="3">Uncharacterized protein</fullName>
    </submittedName>
</protein>
<name>A0AAN8EZQ1_TRICO</name>
<gene>
    <name evidence="3" type="ORF">GCK32_001163</name>
</gene>
<feature type="transmembrane region" description="Helical" evidence="2">
    <location>
        <begin position="6"/>
        <end position="24"/>
    </location>
</feature>
<proteinExistence type="predicted"/>
<accession>A0AAN8EZQ1</accession>
<evidence type="ECO:0000256" key="2">
    <source>
        <dbReference type="SAM" id="Phobius"/>
    </source>
</evidence>
<feature type="compositionally biased region" description="Polar residues" evidence="1">
    <location>
        <begin position="37"/>
        <end position="54"/>
    </location>
</feature>
<keyword evidence="2" id="KW-0472">Membrane</keyword>
<reference evidence="3 4" key="1">
    <citation type="submission" date="2019-10" db="EMBL/GenBank/DDBJ databases">
        <title>Assembly and Annotation for the nematode Trichostrongylus colubriformis.</title>
        <authorList>
            <person name="Martin J."/>
        </authorList>
    </citation>
    <scope>NUCLEOTIDE SEQUENCE [LARGE SCALE GENOMIC DNA]</scope>
    <source>
        <strain evidence="3">G859</strain>
        <tissue evidence="3">Whole worm</tissue>
    </source>
</reference>
<organism evidence="3 4">
    <name type="scientific">Trichostrongylus colubriformis</name>
    <name type="common">Black scour worm</name>
    <dbReference type="NCBI Taxonomy" id="6319"/>
    <lineage>
        <taxon>Eukaryota</taxon>
        <taxon>Metazoa</taxon>
        <taxon>Ecdysozoa</taxon>
        <taxon>Nematoda</taxon>
        <taxon>Chromadorea</taxon>
        <taxon>Rhabditida</taxon>
        <taxon>Rhabditina</taxon>
        <taxon>Rhabditomorpha</taxon>
        <taxon>Strongyloidea</taxon>
        <taxon>Trichostrongylidae</taxon>
        <taxon>Trichostrongylus</taxon>
    </lineage>
</organism>
<dbReference type="EMBL" id="WIXE01018464">
    <property type="protein sequence ID" value="KAK5970881.1"/>
    <property type="molecule type" value="Genomic_DNA"/>
</dbReference>
<feature type="region of interest" description="Disordered" evidence="1">
    <location>
        <begin position="26"/>
        <end position="77"/>
    </location>
</feature>
<sequence length="77" mass="8530">SFAVFSLLVALIIIVGHFVLKIHVPKSERSGRPIASSKPSSGKSHQLTEQSNPQPKSRARPSRTRSKPSRRSQQDKL</sequence>
<feature type="non-terminal residue" evidence="3">
    <location>
        <position position="1"/>
    </location>
</feature>
<evidence type="ECO:0000313" key="4">
    <source>
        <dbReference type="Proteomes" id="UP001331761"/>
    </source>
</evidence>
<feature type="compositionally biased region" description="Basic residues" evidence="1">
    <location>
        <begin position="57"/>
        <end position="70"/>
    </location>
</feature>
<dbReference type="Proteomes" id="UP001331761">
    <property type="component" value="Unassembled WGS sequence"/>
</dbReference>
<keyword evidence="4" id="KW-1185">Reference proteome</keyword>
<keyword evidence="2" id="KW-1133">Transmembrane helix</keyword>
<evidence type="ECO:0000256" key="1">
    <source>
        <dbReference type="SAM" id="MobiDB-lite"/>
    </source>
</evidence>
<comment type="caution">
    <text evidence="3">The sequence shown here is derived from an EMBL/GenBank/DDBJ whole genome shotgun (WGS) entry which is preliminary data.</text>
</comment>